<protein>
    <submittedName>
        <fullName evidence="2">Uncharacterized protein</fullName>
    </submittedName>
</protein>
<dbReference type="AlphaFoldDB" id="A0A1L9SJ52"/>
<dbReference type="Proteomes" id="UP000184188">
    <property type="component" value="Unassembled WGS sequence"/>
</dbReference>
<feature type="compositionally biased region" description="Basic and acidic residues" evidence="1">
    <location>
        <begin position="44"/>
        <end position="55"/>
    </location>
</feature>
<evidence type="ECO:0000313" key="2">
    <source>
        <dbReference type="EMBL" id="OJJ47262.1"/>
    </source>
</evidence>
<name>A0A1L9SJ52_9EURO</name>
<proteinExistence type="predicted"/>
<evidence type="ECO:0000256" key="1">
    <source>
        <dbReference type="SAM" id="MobiDB-lite"/>
    </source>
</evidence>
<gene>
    <name evidence="2" type="ORF">ASPZODRAFT_132244</name>
</gene>
<dbReference type="RefSeq" id="XP_022581772.1">
    <property type="nucleotide sequence ID" value="XM_022722971.1"/>
</dbReference>
<dbReference type="EMBL" id="KV878341">
    <property type="protein sequence ID" value="OJJ47262.1"/>
    <property type="molecule type" value="Genomic_DNA"/>
</dbReference>
<reference evidence="3" key="1">
    <citation type="journal article" date="2017" name="Genome Biol.">
        <title>Comparative genomics reveals high biological diversity and specific adaptations in the industrially and medically important fungal genus Aspergillus.</title>
        <authorList>
            <person name="de Vries R.P."/>
            <person name="Riley R."/>
            <person name="Wiebenga A."/>
            <person name="Aguilar-Osorio G."/>
            <person name="Amillis S."/>
            <person name="Uchima C.A."/>
            <person name="Anderluh G."/>
            <person name="Asadollahi M."/>
            <person name="Askin M."/>
            <person name="Barry K."/>
            <person name="Battaglia E."/>
            <person name="Bayram O."/>
            <person name="Benocci T."/>
            <person name="Braus-Stromeyer S.A."/>
            <person name="Caldana C."/>
            <person name="Canovas D."/>
            <person name="Cerqueira G.C."/>
            <person name="Chen F."/>
            <person name="Chen W."/>
            <person name="Choi C."/>
            <person name="Clum A."/>
            <person name="Dos Santos R.A."/>
            <person name="Damasio A.R."/>
            <person name="Diallinas G."/>
            <person name="Emri T."/>
            <person name="Fekete E."/>
            <person name="Flipphi M."/>
            <person name="Freyberg S."/>
            <person name="Gallo A."/>
            <person name="Gournas C."/>
            <person name="Habgood R."/>
            <person name="Hainaut M."/>
            <person name="Harispe M.L."/>
            <person name="Henrissat B."/>
            <person name="Hilden K.S."/>
            <person name="Hope R."/>
            <person name="Hossain A."/>
            <person name="Karabika E."/>
            <person name="Karaffa L."/>
            <person name="Karanyi Z."/>
            <person name="Krasevec N."/>
            <person name="Kuo A."/>
            <person name="Kusch H."/>
            <person name="LaButti K."/>
            <person name="Lagendijk E.L."/>
            <person name="Lapidus A."/>
            <person name="Levasseur A."/>
            <person name="Lindquist E."/>
            <person name="Lipzen A."/>
            <person name="Logrieco A.F."/>
            <person name="MacCabe A."/>
            <person name="Maekelae M.R."/>
            <person name="Malavazi I."/>
            <person name="Melin P."/>
            <person name="Meyer V."/>
            <person name="Mielnichuk N."/>
            <person name="Miskei M."/>
            <person name="Molnar A.P."/>
            <person name="Mule G."/>
            <person name="Ngan C.Y."/>
            <person name="Orejas M."/>
            <person name="Orosz E."/>
            <person name="Ouedraogo J.P."/>
            <person name="Overkamp K.M."/>
            <person name="Park H.-S."/>
            <person name="Perrone G."/>
            <person name="Piumi F."/>
            <person name="Punt P.J."/>
            <person name="Ram A.F."/>
            <person name="Ramon A."/>
            <person name="Rauscher S."/>
            <person name="Record E."/>
            <person name="Riano-Pachon D.M."/>
            <person name="Robert V."/>
            <person name="Roehrig J."/>
            <person name="Ruller R."/>
            <person name="Salamov A."/>
            <person name="Salih N.S."/>
            <person name="Samson R.A."/>
            <person name="Sandor E."/>
            <person name="Sanguinetti M."/>
            <person name="Schuetze T."/>
            <person name="Sepcic K."/>
            <person name="Shelest E."/>
            <person name="Sherlock G."/>
            <person name="Sophianopoulou V."/>
            <person name="Squina F.M."/>
            <person name="Sun H."/>
            <person name="Susca A."/>
            <person name="Todd R.B."/>
            <person name="Tsang A."/>
            <person name="Unkles S.E."/>
            <person name="van de Wiele N."/>
            <person name="van Rossen-Uffink D."/>
            <person name="Oliveira J.V."/>
            <person name="Vesth T.C."/>
            <person name="Visser J."/>
            <person name="Yu J.-H."/>
            <person name="Zhou M."/>
            <person name="Andersen M.R."/>
            <person name="Archer D.B."/>
            <person name="Baker S.E."/>
            <person name="Benoit I."/>
            <person name="Brakhage A.A."/>
            <person name="Braus G.H."/>
            <person name="Fischer R."/>
            <person name="Frisvad J.C."/>
            <person name="Goldman G.H."/>
            <person name="Houbraken J."/>
            <person name="Oakley B."/>
            <person name="Pocsi I."/>
            <person name="Scazzocchio C."/>
            <person name="Seiboth B."/>
            <person name="vanKuyk P.A."/>
            <person name="Wortman J."/>
            <person name="Dyer P.S."/>
            <person name="Grigoriev I.V."/>
        </authorList>
    </citation>
    <scope>NUCLEOTIDE SEQUENCE [LARGE SCALE GENOMIC DNA]</scope>
    <source>
        <strain evidence="3">CBS 506.65</strain>
    </source>
</reference>
<organism evidence="2 3">
    <name type="scientific">Penicilliopsis zonata CBS 506.65</name>
    <dbReference type="NCBI Taxonomy" id="1073090"/>
    <lineage>
        <taxon>Eukaryota</taxon>
        <taxon>Fungi</taxon>
        <taxon>Dikarya</taxon>
        <taxon>Ascomycota</taxon>
        <taxon>Pezizomycotina</taxon>
        <taxon>Eurotiomycetes</taxon>
        <taxon>Eurotiomycetidae</taxon>
        <taxon>Eurotiales</taxon>
        <taxon>Aspergillaceae</taxon>
        <taxon>Penicilliopsis</taxon>
    </lineage>
</organism>
<sequence>MSETSSPGRQSERQRRLRAAVQCGAVGSGGGGSSSSSSSSSSGMEKERRRGEEKV</sequence>
<dbReference type="GeneID" id="34609436"/>
<feature type="region of interest" description="Disordered" evidence="1">
    <location>
        <begin position="1"/>
        <end position="55"/>
    </location>
</feature>
<dbReference type="VEuPathDB" id="FungiDB:ASPZODRAFT_132244"/>
<keyword evidence="3" id="KW-1185">Reference proteome</keyword>
<evidence type="ECO:0000313" key="3">
    <source>
        <dbReference type="Proteomes" id="UP000184188"/>
    </source>
</evidence>
<feature type="compositionally biased region" description="Low complexity" evidence="1">
    <location>
        <begin position="34"/>
        <end position="43"/>
    </location>
</feature>
<accession>A0A1L9SJ52</accession>